<evidence type="ECO:0000313" key="2">
    <source>
        <dbReference type="EMBL" id="HIX03204.1"/>
    </source>
</evidence>
<name>A0A9D2AB48_9BACT</name>
<accession>A0A9D2AB48</accession>
<dbReference type="Proteomes" id="UP000824202">
    <property type="component" value="Unassembled WGS sequence"/>
</dbReference>
<protein>
    <recommendedName>
        <fullName evidence="1">Arm DNA-binding domain-containing protein</fullName>
    </recommendedName>
</protein>
<comment type="caution">
    <text evidence="2">The sequence shown here is derived from an EMBL/GenBank/DDBJ whole genome shotgun (WGS) entry which is preliminary data.</text>
</comment>
<evidence type="ECO:0000259" key="1">
    <source>
        <dbReference type="Pfam" id="PF17293"/>
    </source>
</evidence>
<proteinExistence type="predicted"/>
<evidence type="ECO:0000313" key="3">
    <source>
        <dbReference type="Proteomes" id="UP000824202"/>
    </source>
</evidence>
<sequence>MATLKLTIFKAKVLKNGRHKIRVAVCHKRETSYIVTNFIIDSESQFKNGQVVKRPDASIMNTKLRNLLNEYQEALDSIKNPSLYDCSQLKNLIVHRCQSNTCPSFKEVSTTYVHIHQC</sequence>
<reference evidence="2" key="1">
    <citation type="journal article" date="2021" name="PeerJ">
        <title>Extensive microbial diversity within the chicken gut microbiome revealed by metagenomics and culture.</title>
        <authorList>
            <person name="Gilroy R."/>
            <person name="Ravi A."/>
            <person name="Getino M."/>
            <person name="Pursley I."/>
            <person name="Horton D.L."/>
            <person name="Alikhan N.F."/>
            <person name="Baker D."/>
            <person name="Gharbi K."/>
            <person name="Hall N."/>
            <person name="Watson M."/>
            <person name="Adriaenssens E.M."/>
            <person name="Foster-Nyarko E."/>
            <person name="Jarju S."/>
            <person name="Secka A."/>
            <person name="Antonio M."/>
            <person name="Oren A."/>
            <person name="Chaudhuri R.R."/>
            <person name="La Ragione R."/>
            <person name="Hildebrand F."/>
            <person name="Pallen M.J."/>
        </authorList>
    </citation>
    <scope>NUCLEOTIDE SEQUENCE</scope>
    <source>
        <strain evidence="2">23274</strain>
    </source>
</reference>
<feature type="domain" description="Arm DNA-binding" evidence="1">
    <location>
        <begin position="8"/>
        <end position="79"/>
    </location>
</feature>
<gene>
    <name evidence="2" type="ORF">H9863_03685</name>
</gene>
<dbReference type="AlphaFoldDB" id="A0A9D2AB48"/>
<dbReference type="Pfam" id="PF17293">
    <property type="entry name" value="Arm-DNA-bind_5"/>
    <property type="match status" value="1"/>
</dbReference>
<dbReference type="EMBL" id="DXFT01000075">
    <property type="protein sequence ID" value="HIX03204.1"/>
    <property type="molecule type" value="Genomic_DNA"/>
</dbReference>
<reference evidence="2" key="2">
    <citation type="submission" date="2021-04" db="EMBL/GenBank/DDBJ databases">
        <authorList>
            <person name="Gilroy R."/>
        </authorList>
    </citation>
    <scope>NUCLEOTIDE SEQUENCE</scope>
    <source>
        <strain evidence="2">23274</strain>
    </source>
</reference>
<organism evidence="2 3">
    <name type="scientific">Candidatus Odoribacter faecigallinarum</name>
    <dbReference type="NCBI Taxonomy" id="2838706"/>
    <lineage>
        <taxon>Bacteria</taxon>
        <taxon>Pseudomonadati</taxon>
        <taxon>Bacteroidota</taxon>
        <taxon>Bacteroidia</taxon>
        <taxon>Bacteroidales</taxon>
        <taxon>Odoribacteraceae</taxon>
        <taxon>Odoribacter</taxon>
    </lineage>
</organism>
<dbReference type="InterPro" id="IPR035386">
    <property type="entry name" value="Arm-DNA-bind_5"/>
</dbReference>